<proteinExistence type="predicted"/>
<dbReference type="OMA" id="KCENWED"/>
<dbReference type="AlphaFoldDB" id="I3EDG0"/>
<organism evidence="2 3">
    <name type="scientific">Nematocida parisii (strain ERTm3)</name>
    <name type="common">Nematode killer fungus</name>
    <dbReference type="NCBI Taxonomy" id="935791"/>
    <lineage>
        <taxon>Eukaryota</taxon>
        <taxon>Fungi</taxon>
        <taxon>Fungi incertae sedis</taxon>
        <taxon>Microsporidia</taxon>
        <taxon>Nematocida</taxon>
    </lineage>
</organism>
<dbReference type="HOGENOM" id="CLU_1390582_0_0_1"/>
<evidence type="ECO:0000313" key="2">
    <source>
        <dbReference type="EMBL" id="EIJ87257.1"/>
    </source>
</evidence>
<protein>
    <submittedName>
        <fullName evidence="2">Uncharacterized protein</fullName>
    </submittedName>
</protein>
<keyword evidence="3" id="KW-1185">Reference proteome</keyword>
<dbReference type="EMBL" id="GL870884">
    <property type="protein sequence ID" value="EIJ87257.1"/>
    <property type="molecule type" value="Genomic_DNA"/>
</dbReference>
<accession>I3EDG0</accession>
<feature type="compositionally biased region" description="Basic and acidic residues" evidence="1">
    <location>
        <begin position="65"/>
        <end position="76"/>
    </location>
</feature>
<feature type="region of interest" description="Disordered" evidence="1">
    <location>
        <begin position="46"/>
        <end position="76"/>
    </location>
</feature>
<name>I3EDG0_NEMP3</name>
<evidence type="ECO:0000313" key="3">
    <source>
        <dbReference type="Proteomes" id="UP000002872"/>
    </source>
</evidence>
<dbReference type="InParanoid" id="I3EDG0"/>
<dbReference type="Proteomes" id="UP000002872">
    <property type="component" value="Unassembled WGS sequence"/>
</dbReference>
<gene>
    <name evidence="2" type="ORF">NEQG_02592</name>
</gene>
<feature type="region of interest" description="Disordered" evidence="1">
    <location>
        <begin position="155"/>
        <end position="174"/>
    </location>
</feature>
<dbReference type="VEuPathDB" id="MicrosporidiaDB:NEQG_02592"/>
<dbReference type="OrthoDB" id="2190050at2759"/>
<evidence type="ECO:0000256" key="1">
    <source>
        <dbReference type="SAM" id="MobiDB-lite"/>
    </source>
</evidence>
<sequence length="196" mass="22188">MVFSKERTFVPSTEEEREILANLNRKIHGNDLEDDFFTLADGLREERDEDSDLSSGIEMSDLESDCSHNEEQKTTTLHAKEAEKENASAKSALPKDCFASLIDQVNKQSGGSFSALSNMFVKEKRVKNKRRPESSIEECNRILSRLGEYSANYIKEEPEAEPAPVAKTPKKLKTNDKCENWEDATTNSNRIKPNII</sequence>
<reference evidence="2" key="1">
    <citation type="submission" date="2011-01" db="EMBL/GenBank/DDBJ databases">
        <title>The Genome Sequence of Nematocida parisii strain ERTm3.</title>
        <authorList>
            <consortium name="The Broad Institute Genome Sequencing Platform"/>
            <consortium name="The Broad Institute Genome Sequencing Center for Infectious Disease"/>
            <person name="Cuomo C."/>
            <person name="Troemel E."/>
            <person name="Young S.K."/>
            <person name="Zeng Q."/>
            <person name="Gargeya S."/>
            <person name="Fitzgerald M."/>
            <person name="Haas B."/>
            <person name="Abouelleil A."/>
            <person name="Alvarado L."/>
            <person name="Arachchi H.M."/>
            <person name="Berlin A."/>
            <person name="Chapman S.B."/>
            <person name="Gearin G."/>
            <person name="Goldberg J."/>
            <person name="Griggs A."/>
            <person name="Gujja S."/>
            <person name="Hansen M."/>
            <person name="Heiman D."/>
            <person name="Howarth C."/>
            <person name="Larimer J."/>
            <person name="Lui A."/>
            <person name="MacDonald P.J.P."/>
            <person name="McCowen C."/>
            <person name="Montmayeur A."/>
            <person name="Murphy C."/>
            <person name="Neiman D."/>
            <person name="Pearson M."/>
            <person name="Priest M."/>
            <person name="Roberts A."/>
            <person name="Saif S."/>
            <person name="Shea T."/>
            <person name="Sisk P."/>
            <person name="Stolte C."/>
            <person name="Sykes S."/>
            <person name="Wortman J."/>
            <person name="Nusbaum C."/>
            <person name="Birren B."/>
        </authorList>
    </citation>
    <scope>NUCLEOTIDE SEQUENCE</scope>
    <source>
        <strain evidence="2">ERTm3</strain>
    </source>
</reference>